<dbReference type="Gene3D" id="3.40.50.1820">
    <property type="entry name" value="alpha/beta hydrolase"/>
    <property type="match status" value="1"/>
</dbReference>
<proteinExistence type="inferred from homology"/>
<gene>
    <name evidence="3" type="ORF">G7Y89_g10739</name>
</gene>
<accession>A0A8H4VYQ6</accession>
<dbReference type="InterPro" id="IPR002925">
    <property type="entry name" value="Dienelactn_hydro"/>
</dbReference>
<dbReference type="Pfam" id="PF01738">
    <property type="entry name" value="DLH"/>
    <property type="match status" value="1"/>
</dbReference>
<dbReference type="AlphaFoldDB" id="A0A8H4VYQ6"/>
<comment type="similarity">
    <text evidence="1">Belongs to the polyketide transferase af380 family.</text>
</comment>
<dbReference type="PANTHER" id="PTHR47751">
    <property type="entry name" value="SUPERFAMILY HYDROLASE, PUTATIVE (AFU_ORTHOLOGUE AFUA_2G16580)-RELATED"/>
    <property type="match status" value="1"/>
</dbReference>
<dbReference type="SUPFAM" id="SSF53474">
    <property type="entry name" value="alpha/beta-Hydrolases"/>
    <property type="match status" value="1"/>
</dbReference>
<organism evidence="3 4">
    <name type="scientific">Cudoniella acicularis</name>
    <dbReference type="NCBI Taxonomy" id="354080"/>
    <lineage>
        <taxon>Eukaryota</taxon>
        <taxon>Fungi</taxon>
        <taxon>Dikarya</taxon>
        <taxon>Ascomycota</taxon>
        <taxon>Pezizomycotina</taxon>
        <taxon>Leotiomycetes</taxon>
        <taxon>Helotiales</taxon>
        <taxon>Tricladiaceae</taxon>
        <taxon>Cudoniella</taxon>
    </lineage>
</organism>
<keyword evidence="4" id="KW-1185">Reference proteome</keyword>
<evidence type="ECO:0000256" key="1">
    <source>
        <dbReference type="ARBA" id="ARBA00029464"/>
    </source>
</evidence>
<dbReference type="GO" id="GO:0016787">
    <property type="term" value="F:hydrolase activity"/>
    <property type="evidence" value="ECO:0007669"/>
    <property type="project" value="InterPro"/>
</dbReference>
<sequence length="302" mass="33097">MPKTNINFPSKTFTLAGDLYTPDAITSNHKHAAIVVVHPFGGVKEQTAGLYAKQLAQNGFVTLAFDAAYQGTSTGEPRYLEDPIQRAEDIKAAVTYLSTLDIVDNKRIGALGICAGGEYVPFAAQTDVRIRAVATVSAVDIGGLLTRPFGGGPIKDGLRESLVQAGELRIAEAKGEKPHLSHIVPTTKPAPEFPDLYKEGYDYYCTPRGQHKNSNNWFVTRSIDLIASYDSYHFNELISPRPLLMIVGSIADTLYFSQDAVKKAKEPKELFIVDNKTHVGLYDDTSVTLPKLVAFMNENLFK</sequence>
<dbReference type="Gene3D" id="1.10.10.800">
    <property type="match status" value="1"/>
</dbReference>
<name>A0A8H4VYQ6_9HELO</name>
<evidence type="ECO:0000313" key="3">
    <source>
        <dbReference type="EMBL" id="KAF4627416.1"/>
    </source>
</evidence>
<reference evidence="3 4" key="1">
    <citation type="submission" date="2020-03" db="EMBL/GenBank/DDBJ databases">
        <title>Draft Genome Sequence of Cudoniella acicularis.</title>
        <authorList>
            <person name="Buettner E."/>
            <person name="Kellner H."/>
        </authorList>
    </citation>
    <scope>NUCLEOTIDE SEQUENCE [LARGE SCALE GENOMIC DNA]</scope>
    <source>
        <strain evidence="3 4">DSM 108380</strain>
    </source>
</reference>
<dbReference type="Proteomes" id="UP000566819">
    <property type="component" value="Unassembled WGS sequence"/>
</dbReference>
<dbReference type="PANTHER" id="PTHR47751:SF1">
    <property type="entry name" value="SUPERFAMILY HYDROLASE, PUTATIVE (AFU_ORTHOLOGUE AFUA_2G16580)-RELATED"/>
    <property type="match status" value="1"/>
</dbReference>
<dbReference type="InterPro" id="IPR029058">
    <property type="entry name" value="AB_hydrolase_fold"/>
</dbReference>
<protein>
    <recommendedName>
        <fullName evidence="2">Dienelactone hydrolase domain-containing protein</fullName>
    </recommendedName>
</protein>
<dbReference type="OrthoDB" id="2498029at2759"/>
<dbReference type="EMBL" id="JAAMPI010000973">
    <property type="protein sequence ID" value="KAF4627416.1"/>
    <property type="molecule type" value="Genomic_DNA"/>
</dbReference>
<dbReference type="InterPro" id="IPR051411">
    <property type="entry name" value="Polyketide_trans_af380"/>
</dbReference>
<evidence type="ECO:0000313" key="4">
    <source>
        <dbReference type="Proteomes" id="UP000566819"/>
    </source>
</evidence>
<comment type="caution">
    <text evidence="3">The sequence shown here is derived from an EMBL/GenBank/DDBJ whole genome shotgun (WGS) entry which is preliminary data.</text>
</comment>
<evidence type="ECO:0000259" key="2">
    <source>
        <dbReference type="Pfam" id="PF01738"/>
    </source>
</evidence>
<feature type="domain" description="Dienelactone hydrolase" evidence="2">
    <location>
        <begin position="24"/>
        <end position="134"/>
    </location>
</feature>